<evidence type="ECO:0000256" key="1">
    <source>
        <dbReference type="SAM" id="MobiDB-lite"/>
    </source>
</evidence>
<feature type="region of interest" description="Disordered" evidence="1">
    <location>
        <begin position="27"/>
        <end position="67"/>
    </location>
</feature>
<gene>
    <name evidence="3" type="ORF">FSB_LOCUS661</name>
</gene>
<dbReference type="AlphaFoldDB" id="A0A2N9EDX6"/>
<keyword evidence="2" id="KW-1133">Transmembrane helix</keyword>
<keyword evidence="2" id="KW-0472">Membrane</keyword>
<organism evidence="3">
    <name type="scientific">Fagus sylvatica</name>
    <name type="common">Beechnut</name>
    <dbReference type="NCBI Taxonomy" id="28930"/>
    <lineage>
        <taxon>Eukaryota</taxon>
        <taxon>Viridiplantae</taxon>
        <taxon>Streptophyta</taxon>
        <taxon>Embryophyta</taxon>
        <taxon>Tracheophyta</taxon>
        <taxon>Spermatophyta</taxon>
        <taxon>Magnoliopsida</taxon>
        <taxon>eudicotyledons</taxon>
        <taxon>Gunneridae</taxon>
        <taxon>Pentapetalae</taxon>
        <taxon>rosids</taxon>
        <taxon>fabids</taxon>
        <taxon>Fagales</taxon>
        <taxon>Fagaceae</taxon>
        <taxon>Fagus</taxon>
    </lineage>
</organism>
<sequence>MAAKKLEHSIICGRVGLMHNNPILGAGRGDVWRGGSGAGRDKLPRPPGRGGVGSGDADLHGRDPPIARHGGCGGVARGGWLRWRRVAVVAVAGGVCGWWVCGGLLEDLWVMAGFG</sequence>
<feature type="compositionally biased region" description="Basic and acidic residues" evidence="1">
    <location>
        <begin position="57"/>
        <end position="66"/>
    </location>
</feature>
<dbReference type="EMBL" id="OIVN01000025">
    <property type="protein sequence ID" value="SPC72779.1"/>
    <property type="molecule type" value="Genomic_DNA"/>
</dbReference>
<evidence type="ECO:0000256" key="2">
    <source>
        <dbReference type="SAM" id="Phobius"/>
    </source>
</evidence>
<keyword evidence="2" id="KW-0812">Transmembrane</keyword>
<evidence type="ECO:0000313" key="3">
    <source>
        <dbReference type="EMBL" id="SPC72779.1"/>
    </source>
</evidence>
<reference evidence="3" key="1">
    <citation type="submission" date="2018-02" db="EMBL/GenBank/DDBJ databases">
        <authorList>
            <person name="Cohen D.B."/>
            <person name="Kent A.D."/>
        </authorList>
    </citation>
    <scope>NUCLEOTIDE SEQUENCE</scope>
</reference>
<accession>A0A2N9EDX6</accession>
<protein>
    <submittedName>
        <fullName evidence="3">Uncharacterized protein</fullName>
    </submittedName>
</protein>
<proteinExistence type="predicted"/>
<name>A0A2N9EDX6_FAGSY</name>
<feature type="transmembrane region" description="Helical" evidence="2">
    <location>
        <begin position="86"/>
        <end position="105"/>
    </location>
</feature>
<feature type="compositionally biased region" description="Gly residues" evidence="1">
    <location>
        <begin position="27"/>
        <end position="38"/>
    </location>
</feature>